<dbReference type="EMBL" id="JXJN01026850">
    <property type="status" value="NOT_ANNOTATED_CDS"/>
    <property type="molecule type" value="Genomic_DNA"/>
</dbReference>
<dbReference type="PANTHER" id="PTHR45418:SF1">
    <property type="entry name" value="CANCER_TESTIS ANTIGEN 55"/>
    <property type="match status" value="1"/>
</dbReference>
<dbReference type="InterPro" id="IPR049080">
    <property type="entry name" value="MOV-10-like_beta-barrel"/>
</dbReference>
<keyword evidence="5" id="KW-0347">Helicase</keyword>
<sequence length="430" mass="49744">MHHFYQSLYLFDYAMTNSVGEGNINGIYKHLNASLELIPQIKKTMEKAVCPNPMGIHDRSQPPTFPRSVKIRDRLSSLMFLEELVQRLEYSCKIIRMREYCTALVSCNNWDTTLVHPATYKALSKPVKNDIVDTYKAECHREGMCLVETPKELNIKNYTIRFGTLLHLEEMEWLGNIRKYNRERAHFTPLELENLAESRPSLAIGDRVKAEDPWADRENGKEIYAGAIHEVLGNRILLRFDDNFQRKYDYRNYRLEFYFPRYCYRKEHYAVSRAVENLGEQFLFTSIVQTRECPQLNIHFDEHRDQLLLDSQYCIWHDHILISVQKTAVASILRAEVNNMPYVIFGPPGTGKTVTLVESILQIFKLIPSARLLVGTPSNIFGNPDTLFLDPRWRAIIKDCVGNDAYLGDLPATLSDPQTLAEGTVNTQDN</sequence>
<proteinExistence type="predicted"/>
<dbReference type="GO" id="GO:0005737">
    <property type="term" value="C:cytoplasm"/>
    <property type="evidence" value="ECO:0007669"/>
    <property type="project" value="UniProtKB-SubCell"/>
</dbReference>
<dbReference type="Gene3D" id="2.40.30.270">
    <property type="match status" value="1"/>
</dbReference>
<keyword evidence="4" id="KW-0378">Hydrolase</keyword>
<evidence type="ECO:0000256" key="4">
    <source>
        <dbReference type="ARBA" id="ARBA00022801"/>
    </source>
</evidence>
<comment type="subcellular location">
    <subcellularLocation>
        <location evidence="1">Cytoplasm</location>
    </subcellularLocation>
</comment>
<keyword evidence="3" id="KW-0547">Nucleotide-binding</keyword>
<evidence type="ECO:0000256" key="1">
    <source>
        <dbReference type="ARBA" id="ARBA00004496"/>
    </source>
</evidence>
<dbReference type="GO" id="GO:0005524">
    <property type="term" value="F:ATP binding"/>
    <property type="evidence" value="ECO:0007669"/>
    <property type="project" value="UniProtKB-KW"/>
</dbReference>
<dbReference type="Proteomes" id="UP000092460">
    <property type="component" value="Unassembled WGS sequence"/>
</dbReference>
<feature type="domain" description="Helicase MOV-10-like beta-barrel" evidence="7">
    <location>
        <begin position="182"/>
        <end position="255"/>
    </location>
</feature>
<organism evidence="8 9">
    <name type="scientific">Glossina palpalis gambiensis</name>
    <dbReference type="NCBI Taxonomy" id="67801"/>
    <lineage>
        <taxon>Eukaryota</taxon>
        <taxon>Metazoa</taxon>
        <taxon>Ecdysozoa</taxon>
        <taxon>Arthropoda</taxon>
        <taxon>Hexapoda</taxon>
        <taxon>Insecta</taxon>
        <taxon>Pterygota</taxon>
        <taxon>Neoptera</taxon>
        <taxon>Endopterygota</taxon>
        <taxon>Diptera</taxon>
        <taxon>Brachycera</taxon>
        <taxon>Muscomorpha</taxon>
        <taxon>Hippoboscoidea</taxon>
        <taxon>Glossinidae</taxon>
        <taxon>Glossina</taxon>
    </lineage>
</organism>
<evidence type="ECO:0000256" key="2">
    <source>
        <dbReference type="ARBA" id="ARBA00022490"/>
    </source>
</evidence>
<evidence type="ECO:0000256" key="5">
    <source>
        <dbReference type="ARBA" id="ARBA00022806"/>
    </source>
</evidence>
<dbReference type="EnsemblMetazoa" id="GPPI050622-RA">
    <property type="protein sequence ID" value="GPPI050622-PA"/>
    <property type="gene ID" value="GPPI050622"/>
</dbReference>
<dbReference type="VEuPathDB" id="VectorBase:GPPI050622"/>
<dbReference type="GO" id="GO:0004386">
    <property type="term" value="F:helicase activity"/>
    <property type="evidence" value="ECO:0007669"/>
    <property type="project" value="UniProtKB-KW"/>
</dbReference>
<reference evidence="8" key="2">
    <citation type="submission" date="2020-05" db="UniProtKB">
        <authorList>
            <consortium name="EnsemblMetazoa"/>
        </authorList>
    </citation>
    <scope>IDENTIFICATION</scope>
    <source>
        <strain evidence="8">IAEA</strain>
    </source>
</reference>
<evidence type="ECO:0000256" key="3">
    <source>
        <dbReference type="ARBA" id="ARBA00022741"/>
    </source>
</evidence>
<evidence type="ECO:0000313" key="9">
    <source>
        <dbReference type="Proteomes" id="UP000092460"/>
    </source>
</evidence>
<dbReference type="Gene3D" id="3.40.50.300">
    <property type="entry name" value="P-loop containing nucleotide triphosphate hydrolases"/>
    <property type="match status" value="1"/>
</dbReference>
<evidence type="ECO:0000259" key="7">
    <source>
        <dbReference type="Pfam" id="PF21634"/>
    </source>
</evidence>
<keyword evidence="9" id="KW-1185">Reference proteome</keyword>
<dbReference type="EMBL" id="JXJN01026851">
    <property type="status" value="NOT_ANNOTATED_CDS"/>
    <property type="molecule type" value="Genomic_DNA"/>
</dbReference>
<reference evidence="9" key="1">
    <citation type="submission" date="2015-01" db="EMBL/GenBank/DDBJ databases">
        <authorList>
            <person name="Aksoy S."/>
            <person name="Warren W."/>
            <person name="Wilson R.K."/>
        </authorList>
    </citation>
    <scope>NUCLEOTIDE SEQUENCE [LARGE SCALE GENOMIC DNA]</scope>
    <source>
        <strain evidence="9">IAEA</strain>
    </source>
</reference>
<dbReference type="SUPFAM" id="SSF52540">
    <property type="entry name" value="P-loop containing nucleoside triphosphate hydrolases"/>
    <property type="match status" value="1"/>
</dbReference>
<keyword evidence="2" id="KW-0963">Cytoplasm</keyword>
<dbReference type="InterPro" id="IPR027417">
    <property type="entry name" value="P-loop_NTPase"/>
</dbReference>
<dbReference type="Pfam" id="PF21634">
    <property type="entry name" value="MOV-10_beta-barrel"/>
    <property type="match status" value="1"/>
</dbReference>
<protein>
    <recommendedName>
        <fullName evidence="7">Helicase MOV-10-like beta-barrel domain-containing protein</fullName>
    </recommendedName>
</protein>
<accession>A0A1B0C6Q6</accession>
<dbReference type="GO" id="GO:0016787">
    <property type="term" value="F:hydrolase activity"/>
    <property type="evidence" value="ECO:0007669"/>
    <property type="project" value="UniProtKB-KW"/>
</dbReference>
<evidence type="ECO:0000256" key="6">
    <source>
        <dbReference type="ARBA" id="ARBA00022840"/>
    </source>
</evidence>
<evidence type="ECO:0000313" key="8">
    <source>
        <dbReference type="EnsemblMetazoa" id="GPPI050622-PA"/>
    </source>
</evidence>
<keyword evidence="6" id="KW-0067">ATP-binding</keyword>
<dbReference type="AlphaFoldDB" id="A0A1B0C6Q6"/>
<name>A0A1B0C6Q6_9MUSC</name>
<dbReference type="PANTHER" id="PTHR45418">
    <property type="entry name" value="CANCER/TESTIS ANTIGEN 55"/>
    <property type="match status" value="1"/>
</dbReference>